<dbReference type="InterPro" id="IPR039055">
    <property type="entry name" value="MCU_fam"/>
</dbReference>
<dbReference type="PANTHER" id="PTHR13462">
    <property type="entry name" value="CALCIUM UNIPORTER PROTEIN, MITOCHONDRIAL"/>
    <property type="match status" value="1"/>
</dbReference>
<sequence length="333" mass="38257">MSFNRMIGQRLFPALKNRRLFSPSTAVESSTATFNRLTVPKRIEPEPGDDGIFRRHLHLHTAAAASPGSGWLHPAREKPMGKLCIFDVSRERIKHAMVGLAAVVPAESPEGKLTVADAKNILRLSEIEEMKLKLRQNEKDCVSYSEFKEICENECSSKDQSMELAKILDQSGCVIVLGNIVFLRPEKVIKAIEGVLMPIIPQNCNDPRTKALEEMEKQKSTIDEKAKLHVRRELWCGLGYLLVQTTIFMRLTFWDLSWDVMEPICFYITSMYFMGGYAFFLRTSKEPSFEGLYKSRLSARRRRLMKVAGFDVERYNELSRACYPHSWESRMFK</sequence>
<keyword evidence="8" id="KW-0406">Ion transport</keyword>
<evidence type="ECO:0000256" key="1">
    <source>
        <dbReference type="ARBA" id="ARBA00004141"/>
    </source>
</evidence>
<evidence type="ECO:0000259" key="11">
    <source>
        <dbReference type="Pfam" id="PF04678"/>
    </source>
</evidence>
<evidence type="ECO:0000313" key="13">
    <source>
        <dbReference type="Proteomes" id="UP001632038"/>
    </source>
</evidence>
<evidence type="ECO:0000256" key="8">
    <source>
        <dbReference type="ARBA" id="ARBA00023065"/>
    </source>
</evidence>
<protein>
    <recommendedName>
        <fullName evidence="11">Calcium uniporter protein C-terminal domain-containing protein</fullName>
    </recommendedName>
</protein>
<organism evidence="12 13">
    <name type="scientific">Castilleja foliolosa</name>
    <dbReference type="NCBI Taxonomy" id="1961234"/>
    <lineage>
        <taxon>Eukaryota</taxon>
        <taxon>Viridiplantae</taxon>
        <taxon>Streptophyta</taxon>
        <taxon>Embryophyta</taxon>
        <taxon>Tracheophyta</taxon>
        <taxon>Spermatophyta</taxon>
        <taxon>Magnoliopsida</taxon>
        <taxon>eudicotyledons</taxon>
        <taxon>Gunneridae</taxon>
        <taxon>Pentapetalae</taxon>
        <taxon>asterids</taxon>
        <taxon>lamiids</taxon>
        <taxon>Lamiales</taxon>
        <taxon>Orobanchaceae</taxon>
        <taxon>Pedicularideae</taxon>
        <taxon>Castillejinae</taxon>
        <taxon>Castilleja</taxon>
    </lineage>
</organism>
<accession>A0ABD3DEG2</accession>
<comment type="subcellular location">
    <subcellularLocation>
        <location evidence="1">Membrane</location>
        <topology evidence="1">Multi-pass membrane protein</topology>
    </subcellularLocation>
</comment>
<dbReference type="PANTHER" id="PTHR13462:SF31">
    <property type="entry name" value="CALCIUM UNIPORTER PROTEIN 1, MITOCHONDRIAL"/>
    <property type="match status" value="1"/>
</dbReference>
<evidence type="ECO:0000256" key="4">
    <source>
        <dbReference type="ARBA" id="ARBA00022568"/>
    </source>
</evidence>
<comment type="caution">
    <text evidence="12">The sequence shown here is derived from an EMBL/GenBank/DDBJ whole genome shotgun (WGS) entry which is preliminary data.</text>
</comment>
<gene>
    <name evidence="12" type="ORF">CASFOL_015212</name>
</gene>
<evidence type="ECO:0000313" key="12">
    <source>
        <dbReference type="EMBL" id="KAL3640244.1"/>
    </source>
</evidence>
<evidence type="ECO:0000256" key="7">
    <source>
        <dbReference type="ARBA" id="ARBA00022989"/>
    </source>
</evidence>
<keyword evidence="13" id="KW-1185">Reference proteome</keyword>
<evidence type="ECO:0000256" key="9">
    <source>
        <dbReference type="ARBA" id="ARBA00023136"/>
    </source>
</evidence>
<reference evidence="13" key="1">
    <citation type="journal article" date="2024" name="IScience">
        <title>Strigolactones Initiate the Formation of Haustorium-like Structures in Castilleja.</title>
        <authorList>
            <person name="Buerger M."/>
            <person name="Peterson D."/>
            <person name="Chory J."/>
        </authorList>
    </citation>
    <scope>NUCLEOTIDE SEQUENCE [LARGE SCALE GENOMIC DNA]</scope>
</reference>
<evidence type="ECO:0000256" key="3">
    <source>
        <dbReference type="ARBA" id="ARBA00022448"/>
    </source>
</evidence>
<keyword evidence="6" id="KW-0106">Calcium</keyword>
<keyword evidence="7 10" id="KW-1133">Transmembrane helix</keyword>
<dbReference type="AlphaFoldDB" id="A0ABD3DEG2"/>
<feature type="domain" description="Calcium uniporter protein C-terminal" evidence="11">
    <location>
        <begin position="159"/>
        <end position="318"/>
    </location>
</feature>
<keyword evidence="9 10" id="KW-0472">Membrane</keyword>
<keyword evidence="5 10" id="KW-0812">Transmembrane</keyword>
<keyword evidence="3" id="KW-0813">Transport</keyword>
<evidence type="ECO:0000256" key="5">
    <source>
        <dbReference type="ARBA" id="ARBA00022692"/>
    </source>
</evidence>
<evidence type="ECO:0000256" key="10">
    <source>
        <dbReference type="SAM" id="Phobius"/>
    </source>
</evidence>
<dbReference type="Pfam" id="PF04678">
    <property type="entry name" value="MCU"/>
    <property type="match status" value="1"/>
</dbReference>
<dbReference type="Proteomes" id="UP001632038">
    <property type="component" value="Unassembled WGS sequence"/>
</dbReference>
<feature type="transmembrane region" description="Helical" evidence="10">
    <location>
        <begin position="234"/>
        <end position="254"/>
    </location>
</feature>
<dbReference type="GO" id="GO:0016020">
    <property type="term" value="C:membrane"/>
    <property type="evidence" value="ECO:0007669"/>
    <property type="project" value="UniProtKB-SubCell"/>
</dbReference>
<comment type="similarity">
    <text evidence="2">Belongs to the MCU (TC 1.A.77) family.</text>
</comment>
<proteinExistence type="inferred from homology"/>
<feature type="transmembrane region" description="Helical" evidence="10">
    <location>
        <begin position="260"/>
        <end position="280"/>
    </location>
</feature>
<evidence type="ECO:0000256" key="2">
    <source>
        <dbReference type="ARBA" id="ARBA00005653"/>
    </source>
</evidence>
<dbReference type="InterPro" id="IPR006769">
    <property type="entry name" value="MCU_C"/>
</dbReference>
<evidence type="ECO:0000256" key="6">
    <source>
        <dbReference type="ARBA" id="ARBA00022837"/>
    </source>
</evidence>
<dbReference type="GO" id="GO:0006816">
    <property type="term" value="P:calcium ion transport"/>
    <property type="evidence" value="ECO:0007669"/>
    <property type="project" value="UniProtKB-KW"/>
</dbReference>
<dbReference type="EMBL" id="JAVIJP010000017">
    <property type="protein sequence ID" value="KAL3640244.1"/>
    <property type="molecule type" value="Genomic_DNA"/>
</dbReference>
<name>A0ABD3DEG2_9LAMI</name>
<keyword evidence="4" id="KW-0109">Calcium transport</keyword>